<dbReference type="EMBL" id="MAXA01000243">
    <property type="protein sequence ID" value="OHV22865.1"/>
    <property type="molecule type" value="Genomic_DNA"/>
</dbReference>
<keyword evidence="7" id="KW-0969">Cilium</keyword>
<dbReference type="Gene3D" id="3.30.1330.60">
    <property type="entry name" value="OmpA-like domain"/>
    <property type="match status" value="1"/>
</dbReference>
<dbReference type="CDD" id="cd07185">
    <property type="entry name" value="OmpA_C-like"/>
    <property type="match status" value="1"/>
</dbReference>
<keyword evidence="5" id="KW-0732">Signal</keyword>
<dbReference type="InterPro" id="IPR006664">
    <property type="entry name" value="OMP_bac"/>
</dbReference>
<dbReference type="InterPro" id="IPR050330">
    <property type="entry name" value="Bact_OuterMem_StrucFunc"/>
</dbReference>
<evidence type="ECO:0000313" key="7">
    <source>
        <dbReference type="EMBL" id="OHV22865.1"/>
    </source>
</evidence>
<dbReference type="PRINTS" id="PR01021">
    <property type="entry name" value="OMPADOMAIN"/>
</dbReference>
<feature type="signal peptide" evidence="5">
    <location>
        <begin position="1"/>
        <end position="38"/>
    </location>
</feature>
<feature type="domain" description="OmpA-like" evidence="6">
    <location>
        <begin position="77"/>
        <end position="186"/>
    </location>
</feature>
<name>A0A1S1PPL3_9ACTN</name>
<evidence type="ECO:0000256" key="3">
    <source>
        <dbReference type="ARBA" id="ARBA00023237"/>
    </source>
</evidence>
<evidence type="ECO:0000256" key="1">
    <source>
        <dbReference type="ARBA" id="ARBA00004442"/>
    </source>
</evidence>
<evidence type="ECO:0000256" key="2">
    <source>
        <dbReference type="ARBA" id="ARBA00023136"/>
    </source>
</evidence>
<sequence length="186" mass="19379">MYHAFRTAGRAASRRRRRSGVPACAALALTAVLGLASACSSDAAASSFTPAPHATRVPPSVAPDPLPPLSSFITQADGSRVSTVSADYLFDANSADLRPEAATALAGIVPQIREHDGRVEVVGHSDGLGSTEHNLDLSRRRAVAVQAYLTSQDIPASLLEVVAKGEQGATDGVADASRRRVEIVLR</sequence>
<keyword evidence="2 4" id="KW-0472">Membrane</keyword>
<proteinExistence type="predicted"/>
<keyword evidence="3" id="KW-0998">Cell outer membrane</keyword>
<feature type="chain" id="PRO_5039280863" evidence="5">
    <location>
        <begin position="39"/>
        <end position="186"/>
    </location>
</feature>
<comment type="caution">
    <text evidence="7">The sequence shown here is derived from an EMBL/GenBank/DDBJ whole genome shotgun (WGS) entry which is preliminary data.</text>
</comment>
<dbReference type="Proteomes" id="UP000179769">
    <property type="component" value="Unassembled WGS sequence"/>
</dbReference>
<evidence type="ECO:0000256" key="4">
    <source>
        <dbReference type="PROSITE-ProRule" id="PRU00473"/>
    </source>
</evidence>
<accession>A0A1S1PPL3</accession>
<evidence type="ECO:0000313" key="8">
    <source>
        <dbReference type="Proteomes" id="UP000179769"/>
    </source>
</evidence>
<keyword evidence="7" id="KW-0282">Flagellum</keyword>
<dbReference type="SUPFAM" id="SSF103088">
    <property type="entry name" value="OmpA-like"/>
    <property type="match status" value="1"/>
</dbReference>
<gene>
    <name evidence="7" type="ORF">BBK14_25070</name>
</gene>
<comment type="subcellular location">
    <subcellularLocation>
        <location evidence="1">Cell outer membrane</location>
    </subcellularLocation>
</comment>
<dbReference type="PROSITE" id="PS51123">
    <property type="entry name" value="OMPA_2"/>
    <property type="match status" value="1"/>
</dbReference>
<dbReference type="InterPro" id="IPR006665">
    <property type="entry name" value="OmpA-like"/>
</dbReference>
<dbReference type="OrthoDB" id="3212002at2"/>
<reference evidence="8" key="1">
    <citation type="submission" date="2016-07" db="EMBL/GenBank/DDBJ databases">
        <title>Frankia sp. NRRL B-16219 Genome sequencing.</title>
        <authorList>
            <person name="Ghodhbane-Gtari F."/>
            <person name="Swanson E."/>
            <person name="Gueddou A."/>
            <person name="Louati M."/>
            <person name="Nouioui I."/>
            <person name="Hezbri K."/>
            <person name="Abebe-Akele F."/>
            <person name="Simpson S."/>
            <person name="Morris K."/>
            <person name="Thomas K."/>
            <person name="Gtari M."/>
            <person name="Tisa L.S."/>
        </authorList>
    </citation>
    <scope>NUCLEOTIDE SEQUENCE [LARGE SCALE GENOMIC DNA]</scope>
    <source>
        <strain evidence="8">NRRL B-16219</strain>
    </source>
</reference>
<evidence type="ECO:0000256" key="5">
    <source>
        <dbReference type="SAM" id="SignalP"/>
    </source>
</evidence>
<dbReference type="Pfam" id="PF00691">
    <property type="entry name" value="OmpA"/>
    <property type="match status" value="1"/>
</dbReference>
<keyword evidence="7" id="KW-0966">Cell projection</keyword>
<dbReference type="PANTHER" id="PTHR30329:SF21">
    <property type="entry name" value="LIPOPROTEIN YIAD-RELATED"/>
    <property type="match status" value="1"/>
</dbReference>
<dbReference type="InterPro" id="IPR036737">
    <property type="entry name" value="OmpA-like_sf"/>
</dbReference>
<dbReference type="GO" id="GO:0009279">
    <property type="term" value="C:cell outer membrane"/>
    <property type="evidence" value="ECO:0007669"/>
    <property type="project" value="UniProtKB-SubCell"/>
</dbReference>
<dbReference type="AlphaFoldDB" id="A0A1S1PPL3"/>
<evidence type="ECO:0000259" key="6">
    <source>
        <dbReference type="PROSITE" id="PS51123"/>
    </source>
</evidence>
<keyword evidence="8" id="KW-1185">Reference proteome</keyword>
<organism evidence="7 8">
    <name type="scientific">Parafrankia soli</name>
    <dbReference type="NCBI Taxonomy" id="2599596"/>
    <lineage>
        <taxon>Bacteria</taxon>
        <taxon>Bacillati</taxon>
        <taxon>Actinomycetota</taxon>
        <taxon>Actinomycetes</taxon>
        <taxon>Frankiales</taxon>
        <taxon>Frankiaceae</taxon>
        <taxon>Parafrankia</taxon>
    </lineage>
</organism>
<dbReference type="PANTHER" id="PTHR30329">
    <property type="entry name" value="STATOR ELEMENT OF FLAGELLAR MOTOR COMPLEX"/>
    <property type="match status" value="1"/>
</dbReference>
<protein>
    <submittedName>
        <fullName evidence="7">Flagellar motor protein MotB</fullName>
    </submittedName>
</protein>